<evidence type="ECO:0000313" key="2">
    <source>
        <dbReference type="Proteomes" id="UP000055048"/>
    </source>
</evidence>
<dbReference type="Proteomes" id="UP000055048">
    <property type="component" value="Unassembled WGS sequence"/>
</dbReference>
<protein>
    <submittedName>
        <fullName evidence="1">Uncharacterized protein</fullName>
    </submittedName>
</protein>
<sequence length="116" mass="13073">MKIFAKLSVCQMNKALYQPFDGLLAIGTLLDCWGRPHPTLEKHVYKAGNSSKNSVHDGIKPFIGKKCDKIFVKKSSFFNLSRARYSAHFDTKLSSIVIHWPPPGASLACVYQYRLV</sequence>
<accession>A0A0V0TQ70</accession>
<gene>
    <name evidence="1" type="ORF">T05_9696</name>
</gene>
<organism evidence="1 2">
    <name type="scientific">Trichinella murrelli</name>
    <dbReference type="NCBI Taxonomy" id="144512"/>
    <lineage>
        <taxon>Eukaryota</taxon>
        <taxon>Metazoa</taxon>
        <taxon>Ecdysozoa</taxon>
        <taxon>Nematoda</taxon>
        <taxon>Enoplea</taxon>
        <taxon>Dorylaimia</taxon>
        <taxon>Trichinellida</taxon>
        <taxon>Trichinellidae</taxon>
        <taxon>Trichinella</taxon>
    </lineage>
</organism>
<name>A0A0V0TQ70_9BILA</name>
<keyword evidence="2" id="KW-1185">Reference proteome</keyword>
<proteinExistence type="predicted"/>
<evidence type="ECO:0000313" key="1">
    <source>
        <dbReference type="EMBL" id="KRX40775.1"/>
    </source>
</evidence>
<dbReference type="AlphaFoldDB" id="A0A0V0TQ70"/>
<comment type="caution">
    <text evidence="1">The sequence shown here is derived from an EMBL/GenBank/DDBJ whole genome shotgun (WGS) entry which is preliminary data.</text>
</comment>
<reference evidence="1 2" key="1">
    <citation type="submission" date="2015-01" db="EMBL/GenBank/DDBJ databases">
        <title>Evolution of Trichinella species and genotypes.</title>
        <authorList>
            <person name="Korhonen P.K."/>
            <person name="Edoardo P."/>
            <person name="Giuseppe L.R."/>
            <person name="Gasser R.B."/>
        </authorList>
    </citation>
    <scope>NUCLEOTIDE SEQUENCE [LARGE SCALE GENOMIC DNA]</scope>
    <source>
        <strain evidence="1">ISS417</strain>
    </source>
</reference>
<dbReference type="EMBL" id="JYDJ01000189">
    <property type="protein sequence ID" value="KRX40775.1"/>
    <property type="molecule type" value="Genomic_DNA"/>
</dbReference>